<organism evidence="1 2">
    <name type="scientific">Perilla frutescens var. hirtella</name>
    <name type="common">Perilla citriodora</name>
    <name type="synonym">Perilla setoyensis</name>
    <dbReference type="NCBI Taxonomy" id="608512"/>
    <lineage>
        <taxon>Eukaryota</taxon>
        <taxon>Viridiplantae</taxon>
        <taxon>Streptophyta</taxon>
        <taxon>Embryophyta</taxon>
        <taxon>Tracheophyta</taxon>
        <taxon>Spermatophyta</taxon>
        <taxon>Magnoliopsida</taxon>
        <taxon>eudicotyledons</taxon>
        <taxon>Gunneridae</taxon>
        <taxon>Pentapetalae</taxon>
        <taxon>asterids</taxon>
        <taxon>lamiids</taxon>
        <taxon>Lamiales</taxon>
        <taxon>Lamiaceae</taxon>
        <taxon>Nepetoideae</taxon>
        <taxon>Elsholtzieae</taxon>
        <taxon>Perilla</taxon>
    </lineage>
</organism>
<dbReference type="PANTHER" id="PTHR33450:SF12">
    <property type="entry name" value="COTTON FIBER PROTEIN"/>
    <property type="match status" value="1"/>
</dbReference>
<dbReference type="AlphaFoldDB" id="A0AAD4P2H6"/>
<keyword evidence="2" id="KW-1185">Reference proteome</keyword>
<protein>
    <submittedName>
        <fullName evidence="1">Uncharacterized protein</fullName>
    </submittedName>
</protein>
<reference evidence="1 2" key="1">
    <citation type="journal article" date="2021" name="Nat. Commun.">
        <title>Incipient diploidization of the medicinal plant Perilla within 10,000 years.</title>
        <authorList>
            <person name="Zhang Y."/>
            <person name="Shen Q."/>
            <person name="Leng L."/>
            <person name="Zhang D."/>
            <person name="Chen S."/>
            <person name="Shi Y."/>
            <person name="Ning Z."/>
            <person name="Chen S."/>
        </authorList>
    </citation>
    <scope>NUCLEOTIDE SEQUENCE [LARGE SCALE GENOMIC DNA]</scope>
    <source>
        <strain evidence="2">cv. PC099</strain>
    </source>
</reference>
<sequence length="137" mass="16131">MLKKVMAMIKVRMRAIETYLMIQSLLLRDKKMVRHLFQRRKCFKLEDEDHLQPDHSEAVISNSISTTPASMVQVAEEIEDTMEIEDEDDVHPVSVIDMVKNAQEGQGKEFVLEDDIDKVADLFIKRFHHQIWLQKQH</sequence>
<proteinExistence type="predicted"/>
<evidence type="ECO:0000313" key="1">
    <source>
        <dbReference type="EMBL" id="KAH6823736.1"/>
    </source>
</evidence>
<evidence type="ECO:0000313" key="2">
    <source>
        <dbReference type="Proteomes" id="UP001190926"/>
    </source>
</evidence>
<dbReference type="PANTHER" id="PTHR33450">
    <property type="entry name" value="EMB|CAB67623.1-RELATED"/>
    <property type="match status" value="1"/>
</dbReference>
<dbReference type="Proteomes" id="UP001190926">
    <property type="component" value="Unassembled WGS sequence"/>
</dbReference>
<comment type="caution">
    <text evidence="1">The sequence shown here is derived from an EMBL/GenBank/DDBJ whole genome shotgun (WGS) entry which is preliminary data.</text>
</comment>
<gene>
    <name evidence="1" type="ORF">C2S53_004472</name>
</gene>
<dbReference type="Pfam" id="PF05553">
    <property type="entry name" value="DUF761"/>
    <property type="match status" value="1"/>
</dbReference>
<name>A0AAD4P2H6_PERFH</name>
<dbReference type="InterPro" id="IPR008480">
    <property type="entry name" value="DUF761_pln"/>
</dbReference>
<dbReference type="EMBL" id="SDAM02000556">
    <property type="protein sequence ID" value="KAH6823736.1"/>
    <property type="molecule type" value="Genomic_DNA"/>
</dbReference>
<accession>A0AAD4P2H6</accession>